<evidence type="ECO:0000313" key="2">
    <source>
        <dbReference type="Proteomes" id="UP001596044"/>
    </source>
</evidence>
<gene>
    <name evidence="1" type="ORF">ACFPOG_12885</name>
</gene>
<keyword evidence="2" id="KW-1185">Reference proteome</keyword>
<protein>
    <submittedName>
        <fullName evidence="1">Uncharacterized protein</fullName>
    </submittedName>
</protein>
<dbReference type="RefSeq" id="WP_377524840.1">
    <property type="nucleotide sequence ID" value="NZ_JBHSMJ010000017.1"/>
</dbReference>
<organism evidence="1 2">
    <name type="scientific">Paenibacillus aestuarii</name>
    <dbReference type="NCBI Taxonomy" id="516965"/>
    <lineage>
        <taxon>Bacteria</taxon>
        <taxon>Bacillati</taxon>
        <taxon>Bacillota</taxon>
        <taxon>Bacilli</taxon>
        <taxon>Bacillales</taxon>
        <taxon>Paenibacillaceae</taxon>
        <taxon>Paenibacillus</taxon>
    </lineage>
</organism>
<sequence>MKPCGSVLVDSGQVALISASGLEKWTLRGTGEIISLAMRGRDEELVVERCKEIGITFEEKDQRFIAYVSESVVRDYDELAAKLRADEGLIFVNCLIRDNSFDRLFIKDESPIHPVSREVSSEVSYVVSTRYGDGEFKVYRDHKGYMVLFSSIPLDTNIEVIDELSIQEPVEWSFIDPCYCKDITYRYGTTFKLLPGKYRVEQLKSTKGESIGLRVTQ</sequence>
<evidence type="ECO:0000313" key="1">
    <source>
        <dbReference type="EMBL" id="MFC5449160.1"/>
    </source>
</evidence>
<proteinExistence type="predicted"/>
<dbReference type="Proteomes" id="UP001596044">
    <property type="component" value="Unassembled WGS sequence"/>
</dbReference>
<name>A0ABW0K709_9BACL</name>
<reference evidence="2" key="1">
    <citation type="journal article" date="2019" name="Int. J. Syst. Evol. Microbiol.">
        <title>The Global Catalogue of Microorganisms (GCM) 10K type strain sequencing project: providing services to taxonomists for standard genome sequencing and annotation.</title>
        <authorList>
            <consortium name="The Broad Institute Genomics Platform"/>
            <consortium name="The Broad Institute Genome Sequencing Center for Infectious Disease"/>
            <person name="Wu L."/>
            <person name="Ma J."/>
        </authorList>
    </citation>
    <scope>NUCLEOTIDE SEQUENCE [LARGE SCALE GENOMIC DNA]</scope>
    <source>
        <strain evidence="2">KACC 11904</strain>
    </source>
</reference>
<accession>A0ABW0K709</accession>
<comment type="caution">
    <text evidence="1">The sequence shown here is derived from an EMBL/GenBank/DDBJ whole genome shotgun (WGS) entry which is preliminary data.</text>
</comment>
<dbReference type="EMBL" id="JBHSMJ010000017">
    <property type="protein sequence ID" value="MFC5449160.1"/>
    <property type="molecule type" value="Genomic_DNA"/>
</dbReference>